<proteinExistence type="predicted"/>
<keyword evidence="3" id="KW-1185">Reference proteome</keyword>
<feature type="transmembrane region" description="Helical" evidence="1">
    <location>
        <begin position="149"/>
        <end position="170"/>
    </location>
</feature>
<keyword evidence="1" id="KW-0812">Transmembrane</keyword>
<protein>
    <submittedName>
        <fullName evidence="2">Uncharacterized protein</fullName>
    </submittedName>
</protein>
<keyword evidence="1" id="KW-0472">Membrane</keyword>
<accession>A0ABV0JXC9</accession>
<keyword evidence="1" id="KW-1133">Transmembrane helix</keyword>
<dbReference type="RefSeq" id="WP_190423959.1">
    <property type="nucleotide sequence ID" value="NZ_JAMPKK010000107.1"/>
</dbReference>
<dbReference type="EMBL" id="JAMPKK010000107">
    <property type="protein sequence ID" value="MEP0868062.1"/>
    <property type="molecule type" value="Genomic_DNA"/>
</dbReference>
<reference evidence="2 3" key="1">
    <citation type="submission" date="2022-04" db="EMBL/GenBank/DDBJ databases">
        <title>Positive selection, recombination, and allopatry shape intraspecific diversity of widespread and dominant cyanobacteria.</title>
        <authorList>
            <person name="Wei J."/>
            <person name="Shu W."/>
            <person name="Hu C."/>
        </authorList>
    </citation>
    <scope>NUCLEOTIDE SEQUENCE [LARGE SCALE GENOMIC DNA]</scope>
    <source>
        <strain evidence="2 3">GB2-A5</strain>
    </source>
</reference>
<comment type="caution">
    <text evidence="2">The sequence shown here is derived from an EMBL/GenBank/DDBJ whole genome shotgun (WGS) entry which is preliminary data.</text>
</comment>
<organism evidence="2 3">
    <name type="scientific">Funiculus sociatus GB2-A5</name>
    <dbReference type="NCBI Taxonomy" id="2933946"/>
    <lineage>
        <taxon>Bacteria</taxon>
        <taxon>Bacillati</taxon>
        <taxon>Cyanobacteriota</taxon>
        <taxon>Cyanophyceae</taxon>
        <taxon>Coleofasciculales</taxon>
        <taxon>Coleofasciculaceae</taxon>
        <taxon>Funiculus</taxon>
    </lineage>
</organism>
<feature type="transmembrane region" description="Helical" evidence="1">
    <location>
        <begin position="119"/>
        <end position="137"/>
    </location>
</feature>
<feature type="transmembrane region" description="Helical" evidence="1">
    <location>
        <begin position="54"/>
        <end position="75"/>
    </location>
</feature>
<evidence type="ECO:0000256" key="1">
    <source>
        <dbReference type="SAM" id="Phobius"/>
    </source>
</evidence>
<evidence type="ECO:0000313" key="3">
    <source>
        <dbReference type="Proteomes" id="UP001442494"/>
    </source>
</evidence>
<feature type="transmembrane region" description="Helical" evidence="1">
    <location>
        <begin position="21"/>
        <end position="39"/>
    </location>
</feature>
<gene>
    <name evidence="2" type="ORF">NDI37_26860</name>
</gene>
<name>A0ABV0JXC9_9CYAN</name>
<evidence type="ECO:0000313" key="2">
    <source>
        <dbReference type="EMBL" id="MEP0868062.1"/>
    </source>
</evidence>
<feature type="transmembrane region" description="Helical" evidence="1">
    <location>
        <begin position="87"/>
        <end position="113"/>
    </location>
</feature>
<sequence>MNDSSGGASNQQSFLTTKVKIFSLIVMLIGLLILMPEFFRCQWAEWLSQWHLKSLLLLGDFYLFFVFLCQWPSWWSIHSDNYSSRKIILGILHSVVWAVVLCILISPLIGLFGGFLPKTYTFLKSGVALIGLNFSFFKQINARERKKALIPWGISSVICLAVFFSETPYITPISFNSKLADFEAVVALVDSGKLVPDPSYQSAKLPCKYSYLANEGRKDTRGSIKITKEGETTIIKFWQRQYGLDRNDLVIYRSDNKDITVSSSYSDEIVKLKDHWFWNILRR</sequence>
<dbReference type="Proteomes" id="UP001442494">
    <property type="component" value="Unassembled WGS sequence"/>
</dbReference>